<reference evidence="1 2" key="1">
    <citation type="submission" date="2019-02" db="EMBL/GenBank/DDBJ databases">
        <title>Sequencing the genomes of 1000 actinobacteria strains.</title>
        <authorList>
            <person name="Klenk H.-P."/>
        </authorList>
    </citation>
    <scope>NUCLEOTIDE SEQUENCE [LARGE SCALE GENOMIC DNA]</scope>
    <source>
        <strain evidence="1 2">DSM 18319</strain>
    </source>
</reference>
<protein>
    <submittedName>
        <fullName evidence="1">Uncharacterized protein</fullName>
    </submittedName>
</protein>
<keyword evidence="2" id="KW-1185">Reference proteome</keyword>
<accession>A0A4Q8AKD0</accession>
<proteinExistence type="predicted"/>
<name>A0A4Q8AKD0_9MICO</name>
<organism evidence="1 2">
    <name type="scientific">Microterricola gilva</name>
    <dbReference type="NCBI Taxonomy" id="393267"/>
    <lineage>
        <taxon>Bacteria</taxon>
        <taxon>Bacillati</taxon>
        <taxon>Actinomycetota</taxon>
        <taxon>Actinomycetes</taxon>
        <taxon>Micrococcales</taxon>
        <taxon>Microbacteriaceae</taxon>
        <taxon>Microterricola</taxon>
    </lineage>
</organism>
<comment type="caution">
    <text evidence="1">The sequence shown here is derived from an EMBL/GenBank/DDBJ whole genome shotgun (WGS) entry which is preliminary data.</text>
</comment>
<dbReference type="RefSeq" id="WP_165397305.1">
    <property type="nucleotide sequence ID" value="NZ_SHLC01000001.1"/>
</dbReference>
<dbReference type="Proteomes" id="UP000291483">
    <property type="component" value="Unassembled WGS sequence"/>
</dbReference>
<gene>
    <name evidence="1" type="ORF">EV379_1235</name>
</gene>
<dbReference type="EMBL" id="SHLC01000001">
    <property type="protein sequence ID" value="RZU64924.1"/>
    <property type="molecule type" value="Genomic_DNA"/>
</dbReference>
<evidence type="ECO:0000313" key="2">
    <source>
        <dbReference type="Proteomes" id="UP000291483"/>
    </source>
</evidence>
<sequence>MTGNLPDNPDGWAEKYPLSRYTELDIADEEGAWLLVSATEVGADV</sequence>
<evidence type="ECO:0000313" key="1">
    <source>
        <dbReference type="EMBL" id="RZU64924.1"/>
    </source>
</evidence>
<dbReference type="AlphaFoldDB" id="A0A4Q8AKD0"/>